<dbReference type="PANTHER" id="PTHR43877">
    <property type="entry name" value="AMINOALKYLPHOSPHONATE N-ACETYLTRANSFERASE-RELATED-RELATED"/>
    <property type="match status" value="1"/>
</dbReference>
<protein>
    <recommendedName>
        <fullName evidence="4">N-acetyltransferase domain-containing protein</fullName>
    </recommendedName>
</protein>
<evidence type="ECO:0000256" key="3">
    <source>
        <dbReference type="SAM" id="MobiDB-lite"/>
    </source>
</evidence>
<name>A0ABP8J0A3_9ACTN</name>
<feature type="region of interest" description="Disordered" evidence="3">
    <location>
        <begin position="157"/>
        <end position="178"/>
    </location>
</feature>
<feature type="domain" description="N-acetyltransferase" evidence="4">
    <location>
        <begin position="27"/>
        <end position="178"/>
    </location>
</feature>
<sequence length="178" mass="19002">MPAPLDPQQRERLVAAMGEVERLLLASQVRVAEADPLTPAAQFCAREYYAESASRFATGFDPAVGGAVADSSITPPRGLLLLATRRGEPVGCGALTLHGRGLAEIKRVWASPSVRGLGLGRRLLRELESRAAAHGCRRVQLDTNGSLTRRSRCTAPPGITRSCRTTTTPTRSCGSRNP</sequence>
<dbReference type="EMBL" id="BAABFR010000001">
    <property type="protein sequence ID" value="GAA4382606.1"/>
    <property type="molecule type" value="Genomic_DNA"/>
</dbReference>
<evidence type="ECO:0000256" key="1">
    <source>
        <dbReference type="ARBA" id="ARBA00022679"/>
    </source>
</evidence>
<evidence type="ECO:0000313" key="5">
    <source>
        <dbReference type="EMBL" id="GAA4382606.1"/>
    </source>
</evidence>
<evidence type="ECO:0000256" key="2">
    <source>
        <dbReference type="ARBA" id="ARBA00023315"/>
    </source>
</evidence>
<evidence type="ECO:0000259" key="4">
    <source>
        <dbReference type="PROSITE" id="PS51186"/>
    </source>
</evidence>
<reference evidence="6" key="1">
    <citation type="journal article" date="2019" name="Int. J. Syst. Evol. Microbiol.">
        <title>The Global Catalogue of Microorganisms (GCM) 10K type strain sequencing project: providing services to taxonomists for standard genome sequencing and annotation.</title>
        <authorList>
            <consortium name="The Broad Institute Genomics Platform"/>
            <consortium name="The Broad Institute Genome Sequencing Center for Infectious Disease"/>
            <person name="Wu L."/>
            <person name="Ma J."/>
        </authorList>
    </citation>
    <scope>NUCLEOTIDE SEQUENCE [LARGE SCALE GENOMIC DNA]</scope>
    <source>
        <strain evidence="6">JCM 17688</strain>
    </source>
</reference>
<keyword evidence="6" id="KW-1185">Reference proteome</keyword>
<dbReference type="PROSITE" id="PS51186">
    <property type="entry name" value="GNAT"/>
    <property type="match status" value="1"/>
</dbReference>
<keyword evidence="1" id="KW-0808">Transferase</keyword>
<keyword evidence="2" id="KW-0012">Acyltransferase</keyword>
<dbReference type="SUPFAM" id="SSF55729">
    <property type="entry name" value="Acyl-CoA N-acyltransferases (Nat)"/>
    <property type="match status" value="1"/>
</dbReference>
<accession>A0ABP8J0A3</accession>
<dbReference type="Proteomes" id="UP001500635">
    <property type="component" value="Unassembled WGS sequence"/>
</dbReference>
<gene>
    <name evidence="5" type="ORF">GCM10023147_00530</name>
</gene>
<dbReference type="InterPro" id="IPR000182">
    <property type="entry name" value="GNAT_dom"/>
</dbReference>
<proteinExistence type="predicted"/>
<organism evidence="5 6">
    <name type="scientific">Tsukamurella soli</name>
    <dbReference type="NCBI Taxonomy" id="644556"/>
    <lineage>
        <taxon>Bacteria</taxon>
        <taxon>Bacillati</taxon>
        <taxon>Actinomycetota</taxon>
        <taxon>Actinomycetes</taxon>
        <taxon>Mycobacteriales</taxon>
        <taxon>Tsukamurellaceae</taxon>
        <taxon>Tsukamurella</taxon>
    </lineage>
</organism>
<dbReference type="Pfam" id="PF00583">
    <property type="entry name" value="Acetyltransf_1"/>
    <property type="match status" value="1"/>
</dbReference>
<comment type="caution">
    <text evidence="5">The sequence shown here is derived from an EMBL/GenBank/DDBJ whole genome shotgun (WGS) entry which is preliminary data.</text>
</comment>
<dbReference type="Gene3D" id="3.40.630.30">
    <property type="match status" value="1"/>
</dbReference>
<dbReference type="InterPro" id="IPR050832">
    <property type="entry name" value="Bact_Acetyltransf"/>
</dbReference>
<evidence type="ECO:0000313" key="6">
    <source>
        <dbReference type="Proteomes" id="UP001500635"/>
    </source>
</evidence>
<dbReference type="RefSeq" id="WP_344989233.1">
    <property type="nucleotide sequence ID" value="NZ_BAABFR010000001.1"/>
</dbReference>
<dbReference type="InterPro" id="IPR016181">
    <property type="entry name" value="Acyl_CoA_acyltransferase"/>
</dbReference>
<dbReference type="PANTHER" id="PTHR43877:SF2">
    <property type="entry name" value="AMINOALKYLPHOSPHONATE N-ACETYLTRANSFERASE-RELATED"/>
    <property type="match status" value="1"/>
</dbReference>